<name>A0A5C3ME71_9AGAR</name>
<proteinExistence type="predicted"/>
<protein>
    <submittedName>
        <fullName evidence="2">Uncharacterized protein</fullName>
    </submittedName>
</protein>
<feature type="region of interest" description="Disordered" evidence="1">
    <location>
        <begin position="125"/>
        <end position="172"/>
    </location>
</feature>
<evidence type="ECO:0000313" key="3">
    <source>
        <dbReference type="Proteomes" id="UP000308652"/>
    </source>
</evidence>
<dbReference type="EMBL" id="ML213592">
    <property type="protein sequence ID" value="TFK42955.1"/>
    <property type="molecule type" value="Genomic_DNA"/>
</dbReference>
<dbReference type="AlphaFoldDB" id="A0A5C3ME71"/>
<accession>A0A5C3ME71</accession>
<feature type="compositionally biased region" description="Basic residues" evidence="1">
    <location>
        <begin position="155"/>
        <end position="166"/>
    </location>
</feature>
<organism evidence="2 3">
    <name type="scientific">Crucibulum laeve</name>
    <dbReference type="NCBI Taxonomy" id="68775"/>
    <lineage>
        <taxon>Eukaryota</taxon>
        <taxon>Fungi</taxon>
        <taxon>Dikarya</taxon>
        <taxon>Basidiomycota</taxon>
        <taxon>Agaricomycotina</taxon>
        <taxon>Agaricomycetes</taxon>
        <taxon>Agaricomycetidae</taxon>
        <taxon>Agaricales</taxon>
        <taxon>Agaricineae</taxon>
        <taxon>Nidulariaceae</taxon>
        <taxon>Crucibulum</taxon>
    </lineage>
</organism>
<feature type="region of interest" description="Disordered" evidence="1">
    <location>
        <begin position="191"/>
        <end position="257"/>
    </location>
</feature>
<feature type="region of interest" description="Disordered" evidence="1">
    <location>
        <begin position="81"/>
        <end position="112"/>
    </location>
</feature>
<gene>
    <name evidence="2" type="ORF">BDQ12DRAFT_300801</name>
</gene>
<evidence type="ECO:0000256" key="1">
    <source>
        <dbReference type="SAM" id="MobiDB-lite"/>
    </source>
</evidence>
<dbReference type="OrthoDB" id="2596481at2759"/>
<feature type="compositionally biased region" description="Polar residues" evidence="1">
    <location>
        <begin position="88"/>
        <end position="104"/>
    </location>
</feature>
<evidence type="ECO:0000313" key="2">
    <source>
        <dbReference type="EMBL" id="TFK42955.1"/>
    </source>
</evidence>
<dbReference type="Proteomes" id="UP000308652">
    <property type="component" value="Unassembled WGS sequence"/>
</dbReference>
<sequence length="378" mass="39446">MSLQSIALTSPALSTASASSYDLLSMSITSHASDLSSFVQDDGSDDEIVWSVSAGSSLSSSISDLTESSGSDTSDDFVVLSRPGSPSIAPNTLSAPSNDKQAPSPSHPLLATSTSDLSAKLQKLSLDDSQAKPPRSNKAVRTVTSAAAEKTSQDRRKRKAVKRAARKVAAAANAPPTLTPVVKSASTVTLTPSAISSPPSPTLSSSSSSSKKSKKQKKKQKKAVAAGASTTGLGARPVLEENSDALSVEDSDGDVNVSPPSMYEEAVGYISSFLSNPDAKQDSVCRLTLLQSLIVELGIATSSLPASLTAAKALLKSHAFLNIREYLATRGQGPDAMQKLMYPSRSALIKDIRKKGNPASLKWVKDHGLQVLLVSCFR</sequence>
<feature type="compositionally biased region" description="Acidic residues" evidence="1">
    <location>
        <begin position="241"/>
        <end position="253"/>
    </location>
</feature>
<feature type="compositionally biased region" description="Basic residues" evidence="1">
    <location>
        <begin position="211"/>
        <end position="222"/>
    </location>
</feature>
<keyword evidence="3" id="KW-1185">Reference proteome</keyword>
<reference evidence="2 3" key="1">
    <citation type="journal article" date="2019" name="Nat. Ecol. Evol.">
        <title>Megaphylogeny resolves global patterns of mushroom evolution.</title>
        <authorList>
            <person name="Varga T."/>
            <person name="Krizsan K."/>
            <person name="Foldi C."/>
            <person name="Dima B."/>
            <person name="Sanchez-Garcia M."/>
            <person name="Sanchez-Ramirez S."/>
            <person name="Szollosi G.J."/>
            <person name="Szarkandi J.G."/>
            <person name="Papp V."/>
            <person name="Albert L."/>
            <person name="Andreopoulos W."/>
            <person name="Angelini C."/>
            <person name="Antonin V."/>
            <person name="Barry K.W."/>
            <person name="Bougher N.L."/>
            <person name="Buchanan P."/>
            <person name="Buyck B."/>
            <person name="Bense V."/>
            <person name="Catcheside P."/>
            <person name="Chovatia M."/>
            <person name="Cooper J."/>
            <person name="Damon W."/>
            <person name="Desjardin D."/>
            <person name="Finy P."/>
            <person name="Geml J."/>
            <person name="Haridas S."/>
            <person name="Hughes K."/>
            <person name="Justo A."/>
            <person name="Karasinski D."/>
            <person name="Kautmanova I."/>
            <person name="Kiss B."/>
            <person name="Kocsube S."/>
            <person name="Kotiranta H."/>
            <person name="LaButti K.M."/>
            <person name="Lechner B.E."/>
            <person name="Liimatainen K."/>
            <person name="Lipzen A."/>
            <person name="Lukacs Z."/>
            <person name="Mihaltcheva S."/>
            <person name="Morgado L.N."/>
            <person name="Niskanen T."/>
            <person name="Noordeloos M.E."/>
            <person name="Ohm R.A."/>
            <person name="Ortiz-Santana B."/>
            <person name="Ovrebo C."/>
            <person name="Racz N."/>
            <person name="Riley R."/>
            <person name="Savchenko A."/>
            <person name="Shiryaev A."/>
            <person name="Soop K."/>
            <person name="Spirin V."/>
            <person name="Szebenyi C."/>
            <person name="Tomsovsky M."/>
            <person name="Tulloss R.E."/>
            <person name="Uehling J."/>
            <person name="Grigoriev I.V."/>
            <person name="Vagvolgyi C."/>
            <person name="Papp T."/>
            <person name="Martin F.M."/>
            <person name="Miettinen O."/>
            <person name="Hibbett D.S."/>
            <person name="Nagy L.G."/>
        </authorList>
    </citation>
    <scope>NUCLEOTIDE SEQUENCE [LARGE SCALE GENOMIC DNA]</scope>
    <source>
        <strain evidence="2 3">CBS 166.37</strain>
    </source>
</reference>